<dbReference type="EMBL" id="AZGF01000009">
    <property type="protein sequence ID" value="KRM12287.1"/>
    <property type="molecule type" value="Genomic_DNA"/>
</dbReference>
<dbReference type="OrthoDB" id="2156798at2"/>
<evidence type="ECO:0000313" key="2">
    <source>
        <dbReference type="Proteomes" id="UP000051820"/>
    </source>
</evidence>
<comment type="caution">
    <text evidence="1">The sequence shown here is derived from an EMBL/GenBank/DDBJ whole genome shotgun (WGS) entry which is preliminary data.</text>
</comment>
<reference evidence="1 2" key="1">
    <citation type="journal article" date="2015" name="Genome Announc.">
        <title>Expanding the biotechnology potential of lactobacilli through comparative genomics of 213 strains and associated genera.</title>
        <authorList>
            <person name="Sun Z."/>
            <person name="Harris H.M."/>
            <person name="McCann A."/>
            <person name="Guo C."/>
            <person name="Argimon S."/>
            <person name="Zhang W."/>
            <person name="Yang X."/>
            <person name="Jeffery I.B."/>
            <person name="Cooney J.C."/>
            <person name="Kagawa T.F."/>
            <person name="Liu W."/>
            <person name="Song Y."/>
            <person name="Salvetti E."/>
            <person name="Wrobel A."/>
            <person name="Rasinkangas P."/>
            <person name="Parkhill J."/>
            <person name="Rea M.C."/>
            <person name="O'Sullivan O."/>
            <person name="Ritari J."/>
            <person name="Douillard F.P."/>
            <person name="Paul Ross R."/>
            <person name="Yang R."/>
            <person name="Briner A.E."/>
            <person name="Felis G.E."/>
            <person name="de Vos W.M."/>
            <person name="Barrangou R."/>
            <person name="Klaenhammer T.R."/>
            <person name="Caufield P.W."/>
            <person name="Cui Y."/>
            <person name="Zhang H."/>
            <person name="O'Toole P.W."/>
        </authorList>
    </citation>
    <scope>NUCLEOTIDE SEQUENCE [LARGE SCALE GENOMIC DNA]</scope>
    <source>
        <strain evidence="1 2">DSM 5007</strain>
    </source>
</reference>
<dbReference type="eggNOG" id="ENOG502ZMQP">
    <property type="taxonomic scope" value="Bacteria"/>
</dbReference>
<dbReference type="AlphaFoldDB" id="A0A0R1W474"/>
<name>A0A0R1W474_9LACO</name>
<protein>
    <submittedName>
        <fullName evidence="1">Uncharacterized protein</fullName>
    </submittedName>
</protein>
<dbReference type="PATRIC" id="fig|1423807.3.peg.2554"/>
<keyword evidence="2" id="KW-1185">Reference proteome</keyword>
<organism evidence="1 2">
    <name type="scientific">Paucilactobacillus suebicus DSM 5007 = KCTC 3549</name>
    <dbReference type="NCBI Taxonomy" id="1423807"/>
    <lineage>
        <taxon>Bacteria</taxon>
        <taxon>Bacillati</taxon>
        <taxon>Bacillota</taxon>
        <taxon>Bacilli</taxon>
        <taxon>Lactobacillales</taxon>
        <taxon>Lactobacillaceae</taxon>
        <taxon>Paucilactobacillus</taxon>
    </lineage>
</organism>
<evidence type="ECO:0000313" key="1">
    <source>
        <dbReference type="EMBL" id="KRM12287.1"/>
    </source>
</evidence>
<dbReference type="Proteomes" id="UP000051820">
    <property type="component" value="Unassembled WGS sequence"/>
</dbReference>
<gene>
    <name evidence="1" type="ORF">FD16_GL002472</name>
</gene>
<dbReference type="STRING" id="1423807.FD16_GL002472"/>
<proteinExistence type="predicted"/>
<accession>A0A0R1W474</accession>
<sequence>MLLDSDKKIKNIMNAQIVKVFYPFVIARSEYGSLIKIRLSKEELTDPLFWESIRNVSQERLWVPVGKNYHQLLDNDWLLDEAEETEFA</sequence>
<dbReference type="RefSeq" id="WP_010621800.1">
    <property type="nucleotide sequence ID" value="NZ_AZGF01000009.1"/>
</dbReference>